<dbReference type="EMBL" id="JAAWWB010000026">
    <property type="protein sequence ID" value="KAG6750804.1"/>
    <property type="molecule type" value="Genomic_DNA"/>
</dbReference>
<organism evidence="2 3">
    <name type="scientific">Populus tomentosa</name>
    <name type="common">Chinese white poplar</name>
    <dbReference type="NCBI Taxonomy" id="118781"/>
    <lineage>
        <taxon>Eukaryota</taxon>
        <taxon>Viridiplantae</taxon>
        <taxon>Streptophyta</taxon>
        <taxon>Embryophyta</taxon>
        <taxon>Tracheophyta</taxon>
        <taxon>Spermatophyta</taxon>
        <taxon>Magnoliopsida</taxon>
        <taxon>eudicotyledons</taxon>
        <taxon>Gunneridae</taxon>
        <taxon>Pentapetalae</taxon>
        <taxon>rosids</taxon>
        <taxon>fabids</taxon>
        <taxon>Malpighiales</taxon>
        <taxon>Salicaceae</taxon>
        <taxon>Saliceae</taxon>
        <taxon>Populus</taxon>
    </lineage>
</organism>
<reference evidence="2" key="1">
    <citation type="journal article" date="2020" name="bioRxiv">
        <title>Hybrid origin of Populus tomentosa Carr. identified through genome sequencing and phylogenomic analysis.</title>
        <authorList>
            <person name="An X."/>
            <person name="Gao K."/>
            <person name="Chen Z."/>
            <person name="Li J."/>
            <person name="Yang X."/>
            <person name="Yang X."/>
            <person name="Zhou J."/>
            <person name="Guo T."/>
            <person name="Zhao T."/>
            <person name="Huang S."/>
            <person name="Miao D."/>
            <person name="Khan W.U."/>
            <person name="Rao P."/>
            <person name="Ye M."/>
            <person name="Lei B."/>
            <person name="Liao W."/>
            <person name="Wang J."/>
            <person name="Ji L."/>
            <person name="Li Y."/>
            <person name="Guo B."/>
            <person name="Mustafa N.S."/>
            <person name="Li S."/>
            <person name="Yun Q."/>
            <person name="Keller S.R."/>
            <person name="Mao J."/>
            <person name="Zhang R."/>
            <person name="Strauss S.H."/>
        </authorList>
    </citation>
    <scope>NUCLEOTIDE SEQUENCE</scope>
    <source>
        <strain evidence="2">GM15</strain>
        <tissue evidence="2">Leaf</tissue>
    </source>
</reference>
<keyword evidence="3" id="KW-1185">Reference proteome</keyword>
<dbReference type="AlphaFoldDB" id="A0A8X8CF62"/>
<name>A0A8X8CF62_POPTO</name>
<dbReference type="Proteomes" id="UP000886885">
    <property type="component" value="Chromosome 13D"/>
</dbReference>
<feature type="region of interest" description="Disordered" evidence="1">
    <location>
        <begin position="51"/>
        <end position="73"/>
    </location>
</feature>
<evidence type="ECO:0000313" key="2">
    <source>
        <dbReference type="EMBL" id="KAG6750804.1"/>
    </source>
</evidence>
<accession>A0A8X8CF62</accession>
<sequence>MTAMAATTSFLVNHNSSQNANRGFKAYNGNRHTGRGQFIQGSRHFHSRPVFSSMTHEQSASNPGVLGPSPHQSFHGHPASIMSICQLCNSEGHNAPSCDASSYKRPKFLKQSLLLLENPTLKGCADLWRTITVAGLRRTLDNQLRLRFLLEAQGGSTEKRSHGSDGEVHGGVEECTVGAA</sequence>
<gene>
    <name evidence="2" type="ORF">POTOM_045319</name>
</gene>
<evidence type="ECO:0000313" key="3">
    <source>
        <dbReference type="Proteomes" id="UP000886885"/>
    </source>
</evidence>
<protein>
    <submittedName>
        <fullName evidence="2">Uncharacterized protein</fullName>
    </submittedName>
</protein>
<comment type="caution">
    <text evidence="2">The sequence shown here is derived from an EMBL/GenBank/DDBJ whole genome shotgun (WGS) entry which is preliminary data.</text>
</comment>
<feature type="compositionally biased region" description="Polar residues" evidence="1">
    <location>
        <begin position="51"/>
        <end position="62"/>
    </location>
</feature>
<evidence type="ECO:0000256" key="1">
    <source>
        <dbReference type="SAM" id="MobiDB-lite"/>
    </source>
</evidence>
<proteinExistence type="predicted"/>